<protein>
    <recommendedName>
        <fullName evidence="3">IPT/TIG domain-containing protein</fullName>
    </recommendedName>
</protein>
<accession>A0A328ETH7</accession>
<evidence type="ECO:0000313" key="1">
    <source>
        <dbReference type="EMBL" id="RAL70691.1"/>
    </source>
</evidence>
<comment type="caution">
    <text evidence="1">The sequence shown here is derived from an EMBL/GenBank/DDBJ whole genome shotgun (WGS) entry which is preliminary data.</text>
</comment>
<proteinExistence type="predicted"/>
<dbReference type="AlphaFoldDB" id="A0A328ETH7"/>
<dbReference type="EMBL" id="QGLD01000008">
    <property type="protein sequence ID" value="RAL70691.1"/>
    <property type="molecule type" value="Genomic_DNA"/>
</dbReference>
<evidence type="ECO:0008006" key="3">
    <source>
        <dbReference type="Google" id="ProtNLM"/>
    </source>
</evidence>
<name>A0A328ETH7_9CHLR</name>
<organism evidence="1 2">
    <name type="scientific">Dehalococcoides mccartyi</name>
    <dbReference type="NCBI Taxonomy" id="61435"/>
    <lineage>
        <taxon>Bacteria</taxon>
        <taxon>Bacillati</taxon>
        <taxon>Chloroflexota</taxon>
        <taxon>Dehalococcoidia</taxon>
        <taxon>Dehalococcoidales</taxon>
        <taxon>Dehalococcoidaceae</taxon>
        <taxon>Dehalococcoides</taxon>
    </lineage>
</organism>
<evidence type="ECO:0000313" key="2">
    <source>
        <dbReference type="Proteomes" id="UP000248786"/>
    </source>
</evidence>
<dbReference type="Proteomes" id="UP000248786">
    <property type="component" value="Unassembled WGS sequence"/>
</dbReference>
<sequence length="200" mass="19980">MKHKFLLRVLGVFSTLALLIVALPLSPVSAAASITLYPNSGPAGSLVNFSIATTATNGTTAWILFNGVQLTSATVSGGSASGSFTVPTTVTRGTYTVSTLGLGSETSATFTVTPSITLASATGYVGDSVAVTGSGFAPSTTVNFYLSGSTTAFAHLNSSSTGTVSGTITIPPAKQGVLSITANDSALPALLRLISLLTPK</sequence>
<reference evidence="1 2" key="1">
    <citation type="submission" date="2018-05" db="EMBL/GenBank/DDBJ databases">
        <title>Draft genome sequences of Dehalococcoides mccartyi strains RC and KS.</title>
        <authorList>
            <person name="Higgins S.A."/>
            <person name="Padilla-Crespo E."/>
            <person name="Loeffler F.E."/>
        </authorList>
    </citation>
    <scope>NUCLEOTIDE SEQUENCE [LARGE SCALE GENOMIC DNA]</scope>
    <source>
        <strain evidence="1 2">KS</strain>
    </source>
</reference>
<gene>
    <name evidence="1" type="ORF">C1G86_0304</name>
</gene>